<name>A0AAW2IA60_9NEOP</name>
<accession>A0AAW2IA60</accession>
<dbReference type="PANTHER" id="PTHR11257:SF12">
    <property type="entry name" value="EJACULATORY BULB-SPECIFIC PROTEIN 3-RELATED"/>
    <property type="match status" value="1"/>
</dbReference>
<evidence type="ECO:0000313" key="2">
    <source>
        <dbReference type="EMBL" id="KAL0278743.1"/>
    </source>
</evidence>
<feature type="chain" id="PRO_5044477078" evidence="1">
    <location>
        <begin position="20"/>
        <end position="120"/>
    </location>
</feature>
<keyword evidence="1" id="KW-0732">Signal</keyword>
<dbReference type="PANTHER" id="PTHR11257">
    <property type="entry name" value="CHEMOSENSORY PROTEIN-RELATED"/>
    <property type="match status" value="1"/>
</dbReference>
<sequence>MKYLLSSVLLLSLVCVNLAEQYTTKYDNVDVDAILKNERLLKNYVDCVLDRGRCTKEGQELRKRIPDAIATDCAKCSAKQKEMAGKIMAHLLQYKRNYWNEILEKYDTNGEFRKKYEYEE</sequence>
<dbReference type="AlphaFoldDB" id="A0AAW2IA60"/>
<dbReference type="EMBL" id="JARGDH010000001">
    <property type="protein sequence ID" value="KAL0278743.1"/>
    <property type="molecule type" value="Genomic_DNA"/>
</dbReference>
<comment type="caution">
    <text evidence="2">The sequence shown here is derived from an EMBL/GenBank/DDBJ whole genome shotgun (WGS) entry which is preliminary data.</text>
</comment>
<protein>
    <submittedName>
        <fullName evidence="2">Uncharacterized protein</fullName>
    </submittedName>
</protein>
<dbReference type="EMBL" id="JARGDH010000001">
    <property type="protein sequence ID" value="KAL0278742.1"/>
    <property type="molecule type" value="Genomic_DNA"/>
</dbReference>
<dbReference type="Pfam" id="PF03392">
    <property type="entry name" value="OS-D"/>
    <property type="match status" value="1"/>
</dbReference>
<dbReference type="SUPFAM" id="SSF100910">
    <property type="entry name" value="Chemosensory protein Csp2"/>
    <property type="match status" value="1"/>
</dbReference>
<dbReference type="Gene3D" id="1.10.2080.10">
    <property type="entry name" value="Insect odorant-binding protein A10/Ejaculatory bulb-specific protein 3"/>
    <property type="match status" value="1"/>
</dbReference>
<evidence type="ECO:0000256" key="1">
    <source>
        <dbReference type="SAM" id="SignalP"/>
    </source>
</evidence>
<feature type="signal peptide" evidence="1">
    <location>
        <begin position="1"/>
        <end position="19"/>
    </location>
</feature>
<proteinExistence type="predicted"/>
<dbReference type="InterPro" id="IPR036682">
    <property type="entry name" value="OS_D_A10/PebIII_sf"/>
</dbReference>
<gene>
    <name evidence="2" type="ORF">PYX00_000473</name>
</gene>
<dbReference type="InterPro" id="IPR005055">
    <property type="entry name" value="A10/PebIII"/>
</dbReference>
<reference evidence="2" key="1">
    <citation type="journal article" date="2024" name="Gigascience">
        <title>Chromosome-level genome of the poultry shaft louse Menopon gallinae provides insight into the host-switching and adaptive evolution of parasitic lice.</title>
        <authorList>
            <person name="Xu Y."/>
            <person name="Ma L."/>
            <person name="Liu S."/>
            <person name="Liang Y."/>
            <person name="Liu Q."/>
            <person name="He Z."/>
            <person name="Tian L."/>
            <person name="Duan Y."/>
            <person name="Cai W."/>
            <person name="Li H."/>
            <person name="Song F."/>
        </authorList>
    </citation>
    <scope>NUCLEOTIDE SEQUENCE</scope>
    <source>
        <strain evidence="2">Cailab_2023a</strain>
    </source>
</reference>
<organism evidence="2">
    <name type="scientific">Menopon gallinae</name>
    <name type="common">poultry shaft louse</name>
    <dbReference type="NCBI Taxonomy" id="328185"/>
    <lineage>
        <taxon>Eukaryota</taxon>
        <taxon>Metazoa</taxon>
        <taxon>Ecdysozoa</taxon>
        <taxon>Arthropoda</taxon>
        <taxon>Hexapoda</taxon>
        <taxon>Insecta</taxon>
        <taxon>Pterygota</taxon>
        <taxon>Neoptera</taxon>
        <taxon>Paraneoptera</taxon>
        <taxon>Psocodea</taxon>
        <taxon>Troctomorpha</taxon>
        <taxon>Phthiraptera</taxon>
        <taxon>Amblycera</taxon>
        <taxon>Menoponidae</taxon>
        <taxon>Menopon</taxon>
    </lineage>
</organism>